<evidence type="ECO:0000256" key="6">
    <source>
        <dbReference type="SAM" id="Phobius"/>
    </source>
</evidence>
<dbReference type="PROSITE" id="PS50156">
    <property type="entry name" value="SSD"/>
    <property type="match status" value="2"/>
</dbReference>
<accession>A0A2S9XD04</accession>
<feature type="transmembrane region" description="Helical" evidence="6">
    <location>
        <begin position="790"/>
        <end position="810"/>
    </location>
</feature>
<comment type="caution">
    <text evidence="8">The sequence shown here is derived from an EMBL/GenBank/DDBJ whole genome shotgun (WGS) entry which is preliminary data.</text>
</comment>
<dbReference type="EMBL" id="PVNK01000278">
    <property type="protein sequence ID" value="PRP90561.1"/>
    <property type="molecule type" value="Genomic_DNA"/>
</dbReference>
<evidence type="ECO:0000256" key="1">
    <source>
        <dbReference type="ARBA" id="ARBA00004651"/>
    </source>
</evidence>
<organism evidence="8 9">
    <name type="scientific">Enhygromyxa salina</name>
    <dbReference type="NCBI Taxonomy" id="215803"/>
    <lineage>
        <taxon>Bacteria</taxon>
        <taxon>Pseudomonadati</taxon>
        <taxon>Myxococcota</taxon>
        <taxon>Polyangia</taxon>
        <taxon>Nannocystales</taxon>
        <taxon>Nannocystaceae</taxon>
        <taxon>Enhygromyxa</taxon>
    </lineage>
</organism>
<dbReference type="GO" id="GO:0005886">
    <property type="term" value="C:plasma membrane"/>
    <property type="evidence" value="ECO:0007669"/>
    <property type="project" value="UniProtKB-SubCell"/>
</dbReference>
<keyword evidence="9" id="KW-1185">Reference proteome</keyword>
<comment type="subcellular location">
    <subcellularLocation>
        <location evidence="1">Cell membrane</location>
        <topology evidence="1">Multi-pass membrane protein</topology>
    </subcellularLocation>
</comment>
<keyword evidence="5 6" id="KW-0472">Membrane</keyword>
<feature type="transmembrane region" description="Helical" evidence="6">
    <location>
        <begin position="334"/>
        <end position="355"/>
    </location>
</feature>
<dbReference type="InterPro" id="IPR004869">
    <property type="entry name" value="MMPL_dom"/>
</dbReference>
<dbReference type="Gene3D" id="1.20.1640.10">
    <property type="entry name" value="Multidrug efflux transporter AcrB transmembrane domain"/>
    <property type="match status" value="2"/>
</dbReference>
<dbReference type="OrthoDB" id="49344at2"/>
<feature type="transmembrane region" description="Helical" evidence="6">
    <location>
        <begin position="431"/>
        <end position="453"/>
    </location>
</feature>
<feature type="transmembrane region" description="Helical" evidence="6">
    <location>
        <begin position="361"/>
        <end position="384"/>
    </location>
</feature>
<dbReference type="SUPFAM" id="SSF82866">
    <property type="entry name" value="Multidrug efflux transporter AcrB transmembrane domain"/>
    <property type="match status" value="2"/>
</dbReference>
<dbReference type="Pfam" id="PF03176">
    <property type="entry name" value="MMPL"/>
    <property type="match status" value="2"/>
</dbReference>
<reference evidence="8 9" key="1">
    <citation type="submission" date="2018-03" db="EMBL/GenBank/DDBJ databases">
        <title>Draft Genome Sequences of the Obligatory Marine Myxobacteria Enhygromyxa salina SWB005.</title>
        <authorList>
            <person name="Poehlein A."/>
            <person name="Moghaddam J.A."/>
            <person name="Harms H."/>
            <person name="Alanjari M."/>
            <person name="Koenig G.M."/>
            <person name="Daniel R."/>
            <person name="Schaeberle T.F."/>
        </authorList>
    </citation>
    <scope>NUCLEOTIDE SEQUENCE [LARGE SCALE GENOMIC DNA]</scope>
    <source>
        <strain evidence="8 9">SWB005</strain>
    </source>
</reference>
<feature type="transmembrane region" description="Helical" evidence="6">
    <location>
        <begin position="856"/>
        <end position="881"/>
    </location>
</feature>
<dbReference type="AlphaFoldDB" id="A0A2S9XD04"/>
<dbReference type="InterPro" id="IPR050545">
    <property type="entry name" value="Mycobact_MmpL"/>
</dbReference>
<evidence type="ECO:0000256" key="2">
    <source>
        <dbReference type="ARBA" id="ARBA00022475"/>
    </source>
</evidence>
<feature type="transmembrane region" description="Helical" evidence="6">
    <location>
        <begin position="487"/>
        <end position="507"/>
    </location>
</feature>
<feature type="domain" description="SSD" evidence="7">
    <location>
        <begin position="341"/>
        <end position="459"/>
    </location>
</feature>
<name>A0A2S9XD04_9BACT</name>
<feature type="transmembrane region" description="Helical" evidence="6">
    <location>
        <begin position="767"/>
        <end position="783"/>
    </location>
</feature>
<evidence type="ECO:0000259" key="7">
    <source>
        <dbReference type="PROSITE" id="PS50156"/>
    </source>
</evidence>
<dbReference type="Proteomes" id="UP000237968">
    <property type="component" value="Unassembled WGS sequence"/>
</dbReference>
<keyword evidence="4 6" id="KW-1133">Transmembrane helix</keyword>
<feature type="transmembrane region" description="Helical" evidence="6">
    <location>
        <begin position="303"/>
        <end position="327"/>
    </location>
</feature>
<feature type="transmembrane region" description="Helical" evidence="6">
    <location>
        <begin position="816"/>
        <end position="835"/>
    </location>
</feature>
<dbReference type="InterPro" id="IPR000731">
    <property type="entry name" value="SSD"/>
</dbReference>
<proteinExistence type="predicted"/>
<keyword evidence="3 6" id="KW-0812">Transmembrane</keyword>
<dbReference type="PANTHER" id="PTHR33406">
    <property type="entry name" value="MEMBRANE PROTEIN MJ1562-RELATED"/>
    <property type="match status" value="1"/>
</dbReference>
<evidence type="ECO:0000313" key="9">
    <source>
        <dbReference type="Proteomes" id="UP000237968"/>
    </source>
</evidence>
<evidence type="ECO:0000313" key="8">
    <source>
        <dbReference type="EMBL" id="PRP90561.1"/>
    </source>
</evidence>
<feature type="domain" description="SSD" evidence="7">
    <location>
        <begin position="804"/>
        <end position="914"/>
    </location>
</feature>
<dbReference type="PANTHER" id="PTHR33406:SF13">
    <property type="entry name" value="MEMBRANE PROTEIN YDFJ"/>
    <property type="match status" value="1"/>
</dbReference>
<feature type="transmembrane region" description="Helical" evidence="6">
    <location>
        <begin position="21"/>
        <end position="44"/>
    </location>
</feature>
<feature type="transmembrane region" description="Helical" evidence="6">
    <location>
        <begin position="893"/>
        <end position="915"/>
    </location>
</feature>
<evidence type="ECO:0000256" key="4">
    <source>
        <dbReference type="ARBA" id="ARBA00022989"/>
    </source>
</evidence>
<gene>
    <name evidence="8" type="primary">ydgH</name>
    <name evidence="8" type="ORF">ENSA5_63640</name>
</gene>
<protein>
    <submittedName>
        <fullName evidence="8">Putative membrane protein YdgH</fullName>
    </submittedName>
</protein>
<keyword evidence="2" id="KW-1003">Cell membrane</keyword>
<evidence type="ECO:0000256" key="3">
    <source>
        <dbReference type="ARBA" id="ARBA00022692"/>
    </source>
</evidence>
<evidence type="ECO:0000256" key="5">
    <source>
        <dbReference type="ARBA" id="ARBA00023136"/>
    </source>
</evidence>
<feature type="transmembrane region" description="Helical" evidence="6">
    <location>
        <begin position="405"/>
        <end position="425"/>
    </location>
</feature>
<sequence>MSRRGRIDRKRDKFYVVFGRLGIRWPVTVSVVLALLTIFGAVFASQLTIKTSRVGMVDEDNWYQRRIVEFHEEFGHHDSPVAIVAGGTAQDRRATVDAFVAELEQDEMFRGRVLARIEAEDIAETLLVREPGKLAELRRQLPPDADLPAALERGTEGIFGLLEAQLLAALDGEIEVDPSGADAQLAQLAELAKALDAKLAADAGVGEGVDTNALLASLAGDRGAVFPDAQELRERGLDEDGYLVSNDGQRLLVVVFAEFAGDEVYDFNPAVVRLRELASALEHDEVSVTLTGLPFLVVDEETALAAGMLRASAATGLGIFLLLMLAFRSLRRAAVALLPIGVGTIVSLGAMYLMFESLDPITSSFAAVLMGLGIDFSVHLLARYDEDLRQGRTRREALFSSLSKAGPGVVTGAVTTALAFLTVATTEFTSYARMGVITAIGLLVALLAALLLLPVTLGRGNLEVHEHPPKPLGKIGFLARIVRGSPLLIVLGALTLSLVGTSVMPTFNPRYLEFLPRSFESTQGLQTLEDDGAMTPWFAWVTADDLDEARRSADSLRSMDSVARVESPTDILPELSDERLAKLRADFEGLERDPDWTKLSAREPSPAALAKQVLGVVDALDELGFAAEQGGRDTASITAARQAFSDLRTRLETTPVAEATATLSELEQQMATLMGPAWATARAVAARGRWVPSDLPDLFERRFVAGDGSGRIALYVYPAGDVTSGVNSNAPARRFTEELESVDPHAAGQGVSLYHHNVMILDGFKRASFFSLCLVVVLLLLDFANLRKSLLALSPVLIGMGWMVGVFALVGLRLNVATIVVMPLALGIGVDAGVHMMHRWEINARSHGGRARIDEVISGTGGAVVLSSLTTMVGFAGLLLGGHLGMVQLGATMVIAIGCTMIASVVVLPALLLVLDKAE</sequence>
<dbReference type="RefSeq" id="WP_106395533.1">
    <property type="nucleotide sequence ID" value="NZ_PVNK01000278.1"/>
</dbReference>